<dbReference type="InterPro" id="IPR015943">
    <property type="entry name" value="WD40/YVTN_repeat-like_dom_sf"/>
</dbReference>
<evidence type="ECO:0000256" key="4">
    <source>
        <dbReference type="SAM" id="MobiDB-lite"/>
    </source>
</evidence>
<gene>
    <name evidence="5" type="ORF">GGX14DRAFT_591848</name>
</gene>
<dbReference type="EMBL" id="JARJCW010000011">
    <property type="protein sequence ID" value="KAJ7219380.1"/>
    <property type="molecule type" value="Genomic_DNA"/>
</dbReference>
<dbReference type="GO" id="GO:0061700">
    <property type="term" value="C:GATOR2 complex"/>
    <property type="evidence" value="ECO:0007669"/>
    <property type="project" value="TreeGrafter"/>
</dbReference>
<accession>A0AAD6VR37</accession>
<evidence type="ECO:0000256" key="2">
    <source>
        <dbReference type="ARBA" id="ARBA00022737"/>
    </source>
</evidence>
<evidence type="ECO:0000313" key="5">
    <source>
        <dbReference type="EMBL" id="KAJ7219380.1"/>
    </source>
</evidence>
<dbReference type="GO" id="GO:0005829">
    <property type="term" value="C:cytosol"/>
    <property type="evidence" value="ECO:0007669"/>
    <property type="project" value="TreeGrafter"/>
</dbReference>
<protein>
    <recommendedName>
        <fullName evidence="7">WD40 repeat-like protein</fullName>
    </recommendedName>
</protein>
<evidence type="ECO:0000256" key="3">
    <source>
        <dbReference type="PROSITE-ProRule" id="PRU00221"/>
    </source>
</evidence>
<dbReference type="PANTHER" id="PTHR46200">
    <property type="entry name" value="GATOR COMPLEX PROTEIN WDR24"/>
    <property type="match status" value="1"/>
</dbReference>
<dbReference type="Proteomes" id="UP001219525">
    <property type="component" value="Unassembled WGS sequence"/>
</dbReference>
<dbReference type="SMART" id="SM00320">
    <property type="entry name" value="WD40"/>
    <property type="match status" value="4"/>
</dbReference>
<keyword evidence="2" id="KW-0677">Repeat</keyword>
<feature type="compositionally biased region" description="Basic and acidic residues" evidence="4">
    <location>
        <begin position="801"/>
        <end position="815"/>
    </location>
</feature>
<dbReference type="Pfam" id="PF00400">
    <property type="entry name" value="WD40"/>
    <property type="match status" value="1"/>
</dbReference>
<feature type="compositionally biased region" description="Low complexity" evidence="4">
    <location>
        <begin position="688"/>
        <end position="705"/>
    </location>
</feature>
<reference evidence="5" key="1">
    <citation type="submission" date="2023-03" db="EMBL/GenBank/DDBJ databases">
        <title>Massive genome expansion in bonnet fungi (Mycena s.s.) driven by repeated elements and novel gene families across ecological guilds.</title>
        <authorList>
            <consortium name="Lawrence Berkeley National Laboratory"/>
            <person name="Harder C.B."/>
            <person name="Miyauchi S."/>
            <person name="Viragh M."/>
            <person name="Kuo A."/>
            <person name="Thoen E."/>
            <person name="Andreopoulos B."/>
            <person name="Lu D."/>
            <person name="Skrede I."/>
            <person name="Drula E."/>
            <person name="Henrissat B."/>
            <person name="Morin E."/>
            <person name="Kohler A."/>
            <person name="Barry K."/>
            <person name="LaButti K."/>
            <person name="Morin E."/>
            <person name="Salamov A."/>
            <person name="Lipzen A."/>
            <person name="Mereny Z."/>
            <person name="Hegedus B."/>
            <person name="Baldrian P."/>
            <person name="Stursova M."/>
            <person name="Weitz H."/>
            <person name="Taylor A."/>
            <person name="Grigoriev I.V."/>
            <person name="Nagy L.G."/>
            <person name="Martin F."/>
            <person name="Kauserud H."/>
        </authorList>
    </citation>
    <scope>NUCLEOTIDE SEQUENCE</scope>
    <source>
        <strain evidence="5">9144</strain>
    </source>
</reference>
<dbReference type="InterPro" id="IPR037590">
    <property type="entry name" value="WDR24"/>
</dbReference>
<feature type="region of interest" description="Disordered" evidence="4">
    <location>
        <begin position="589"/>
        <end position="608"/>
    </location>
</feature>
<feature type="repeat" description="WD" evidence="3">
    <location>
        <begin position="158"/>
        <end position="200"/>
    </location>
</feature>
<dbReference type="Gene3D" id="2.130.10.10">
    <property type="entry name" value="YVTN repeat-like/Quinoprotein amine dehydrogenase"/>
    <property type="match status" value="1"/>
</dbReference>
<feature type="compositionally biased region" description="Basic residues" evidence="4">
    <location>
        <begin position="816"/>
        <end position="827"/>
    </location>
</feature>
<comment type="caution">
    <text evidence="5">The sequence shown here is derived from an EMBL/GenBank/DDBJ whole genome shotgun (WGS) entry which is preliminary data.</text>
</comment>
<dbReference type="PANTHER" id="PTHR46200:SF1">
    <property type="entry name" value="GATOR COMPLEX PROTEIN WDR24"/>
    <property type="match status" value="1"/>
</dbReference>
<feature type="region of interest" description="Disordered" evidence="4">
    <location>
        <begin position="784"/>
        <end position="853"/>
    </location>
</feature>
<dbReference type="PROSITE" id="PS50082">
    <property type="entry name" value="WD_REPEATS_2"/>
    <property type="match status" value="1"/>
</dbReference>
<dbReference type="GO" id="GO:1904263">
    <property type="term" value="P:positive regulation of TORC1 signaling"/>
    <property type="evidence" value="ECO:0007669"/>
    <property type="project" value="TreeGrafter"/>
</dbReference>
<dbReference type="InterPro" id="IPR001680">
    <property type="entry name" value="WD40_rpt"/>
</dbReference>
<feature type="region of interest" description="Disordered" evidence="4">
    <location>
        <begin position="618"/>
        <end position="772"/>
    </location>
</feature>
<name>A0AAD6VR37_9AGAR</name>
<feature type="compositionally biased region" description="Polar residues" evidence="4">
    <location>
        <begin position="16"/>
        <end position="29"/>
    </location>
</feature>
<dbReference type="InterPro" id="IPR036322">
    <property type="entry name" value="WD40_repeat_dom_sf"/>
</dbReference>
<feature type="region of interest" description="Disordered" evidence="4">
    <location>
        <begin position="16"/>
        <end position="56"/>
    </location>
</feature>
<sequence>MNPHLTIQTSIALPTSIFSDSRTHPTQGHNSRHRGNDATRNVRLPRATPSGGTISRSEDGIRCAVAGTEYLRIIRTSDPDDVPLTNAEHKSSVGLGGYRIDASRNMWEGSGLKIDSAFTDVAWCHGLFNHKILTSARNGELIMWDLNKSGSSKYECKTKDHARSIHKLAVSHIVNHYCITGSAEGDLRVWDIREMEKSRMRIHYPTSVRAVAFSPSPSQPLQALVGLDNGSIYRWELRMGQRGLLDRLLVAHTASVTSLDWYLPAGDEPIVNEGASGLGWIASAGLDRCVKVWDISLPSSSASNPNAAASHIPHKATYTLHSPFPIRRVLWRPGYECEIAVVSNSNAEFGSGNFSESAGPVLGVGPARTGAGIPSNLVAGNGSGGISKFDRERGNSGSGDAVEIWDVRRGWIAKWTVRGSAIEGGVTDIAFRDSHAIWATHSSGMFSQIDLREATKPIGAIPRTAAAWEASGSLAFVVDRKMEWEVPYDDVRPGLQPTTDGRRKHKLVKSIGDKPYRPNTQAVGTYASESSPSELDMFTKLARGYIFEGQDRRVLCKMNAQTAFDSGKVRVAQMWLLLASALSTVVPDLRETPRSPSPTVPGALPTSVSAPAPIPANYSFPPVSNSSTVPRSPSTSRKRTPTSSNASSPRLQIGSLPPVTPRPPYMGRRQSGESGVGDSRRPSHYRKPSVSASSLLSGNSASPSNTKHVGEGALDDSDSDSSGSGGSTGGDVGDEMTIDDGMSSGSDNDSAPSLTPSGNMSAPHSQPSPLSKIRWSGEEAENVADMVEEDDTSSPSPLSTDTDKTSDGDADDARLRGFKSPRRHQKSKSSGSAGRNRSETRFKSRSRSSTLASLAAPSLLRTLMRQPSHSSILTVTAGETSFQDAVNNNDGVRAEETLRDIRRIVTHSHHKSQTVPGLLLDQKETMEVDKHRELPYMDESKLTERRMEFVHAEEDGVREMTWEILREELEIFADEGDIQTCAMLALVAPQELYIKPKRTLQFLETYIDILRRLQLHACAAYLRKFCQAEDVCNTTLLETQIHTSCGKCRKPLVVPAGTSVSGKPLKGGFAFCLMCRTACVTCAICHLPVRTLLFQCSTCHHGGHQACYRRYYMEYPMVPISGASVLSPSESRGRRRGRVSGDGVVHGHDDDDESAENLSQTGQTHKRLGHPCVTGCGHWCWAASDES</sequence>
<dbReference type="GO" id="GO:0005774">
    <property type="term" value="C:vacuolar membrane"/>
    <property type="evidence" value="ECO:0007669"/>
    <property type="project" value="TreeGrafter"/>
</dbReference>
<keyword evidence="6" id="KW-1185">Reference proteome</keyword>
<evidence type="ECO:0000313" key="6">
    <source>
        <dbReference type="Proteomes" id="UP001219525"/>
    </source>
</evidence>
<dbReference type="SUPFAM" id="SSF50978">
    <property type="entry name" value="WD40 repeat-like"/>
    <property type="match status" value="1"/>
</dbReference>
<evidence type="ECO:0000256" key="1">
    <source>
        <dbReference type="ARBA" id="ARBA00022574"/>
    </source>
</evidence>
<dbReference type="AlphaFoldDB" id="A0AAD6VR37"/>
<feature type="compositionally biased region" description="Low complexity" evidence="4">
    <location>
        <begin position="739"/>
        <end position="750"/>
    </location>
</feature>
<evidence type="ECO:0008006" key="7">
    <source>
        <dbReference type="Google" id="ProtNLM"/>
    </source>
</evidence>
<proteinExistence type="predicted"/>
<feature type="region of interest" description="Disordered" evidence="4">
    <location>
        <begin position="1126"/>
        <end position="1160"/>
    </location>
</feature>
<feature type="compositionally biased region" description="Polar residues" evidence="4">
    <location>
        <begin position="751"/>
        <end position="769"/>
    </location>
</feature>
<feature type="compositionally biased region" description="Low complexity" evidence="4">
    <location>
        <begin position="621"/>
        <end position="645"/>
    </location>
</feature>
<keyword evidence="1 3" id="KW-0853">WD repeat</keyword>
<organism evidence="5 6">
    <name type="scientific">Mycena pura</name>
    <dbReference type="NCBI Taxonomy" id="153505"/>
    <lineage>
        <taxon>Eukaryota</taxon>
        <taxon>Fungi</taxon>
        <taxon>Dikarya</taxon>
        <taxon>Basidiomycota</taxon>
        <taxon>Agaricomycotina</taxon>
        <taxon>Agaricomycetes</taxon>
        <taxon>Agaricomycetidae</taxon>
        <taxon>Agaricales</taxon>
        <taxon>Marasmiineae</taxon>
        <taxon>Mycenaceae</taxon>
        <taxon>Mycena</taxon>
    </lineage>
</organism>
<dbReference type="GO" id="GO:0016239">
    <property type="term" value="P:positive regulation of macroautophagy"/>
    <property type="evidence" value="ECO:0007669"/>
    <property type="project" value="TreeGrafter"/>
</dbReference>